<dbReference type="EMBL" id="BMYM01000002">
    <property type="protein sequence ID" value="GHD33856.1"/>
    <property type="molecule type" value="Genomic_DNA"/>
</dbReference>
<reference evidence="2" key="2">
    <citation type="submission" date="2020-09" db="EMBL/GenBank/DDBJ databases">
        <authorList>
            <person name="Sun Q."/>
            <person name="Kim S."/>
        </authorList>
    </citation>
    <scope>NUCLEOTIDE SEQUENCE</scope>
    <source>
        <strain evidence="2">KCTC 23430</strain>
    </source>
</reference>
<gene>
    <name evidence="2" type="ORF">GCM10007053_18870</name>
</gene>
<evidence type="ECO:0000313" key="3">
    <source>
        <dbReference type="Proteomes" id="UP000644693"/>
    </source>
</evidence>
<dbReference type="AlphaFoldDB" id="A0A919CKQ4"/>
<accession>A0A919CKQ4</accession>
<evidence type="ECO:0008006" key="4">
    <source>
        <dbReference type="Google" id="ProtNLM"/>
    </source>
</evidence>
<dbReference type="InterPro" id="IPR021444">
    <property type="entry name" value="DUF3094"/>
</dbReference>
<proteinExistence type="predicted"/>
<feature type="transmembrane region" description="Helical" evidence="1">
    <location>
        <begin position="61"/>
        <end position="81"/>
    </location>
</feature>
<reference evidence="2" key="1">
    <citation type="journal article" date="2014" name="Int. J. Syst. Evol. Microbiol.">
        <title>Complete genome sequence of Corynebacterium casei LMG S-19264T (=DSM 44701T), isolated from a smear-ripened cheese.</title>
        <authorList>
            <consortium name="US DOE Joint Genome Institute (JGI-PGF)"/>
            <person name="Walter F."/>
            <person name="Albersmeier A."/>
            <person name="Kalinowski J."/>
            <person name="Ruckert C."/>
        </authorList>
    </citation>
    <scope>NUCLEOTIDE SEQUENCE</scope>
    <source>
        <strain evidence="2">KCTC 23430</strain>
    </source>
</reference>
<keyword evidence="1" id="KW-1133">Transmembrane helix</keyword>
<comment type="caution">
    <text evidence="2">The sequence shown here is derived from an EMBL/GenBank/DDBJ whole genome shotgun (WGS) entry which is preliminary data.</text>
</comment>
<organism evidence="2 3">
    <name type="scientific">Parahalioglobus pacificus</name>
    <dbReference type="NCBI Taxonomy" id="930806"/>
    <lineage>
        <taxon>Bacteria</taxon>
        <taxon>Pseudomonadati</taxon>
        <taxon>Pseudomonadota</taxon>
        <taxon>Gammaproteobacteria</taxon>
        <taxon>Cellvibrionales</taxon>
        <taxon>Halieaceae</taxon>
        <taxon>Parahalioglobus</taxon>
    </lineage>
</organism>
<name>A0A919CKQ4_9GAMM</name>
<keyword evidence="3" id="KW-1185">Reference proteome</keyword>
<dbReference type="Pfam" id="PF11293">
    <property type="entry name" value="DUF3094"/>
    <property type="match status" value="1"/>
</dbReference>
<keyword evidence="1" id="KW-0812">Transmembrane</keyword>
<keyword evidence="1" id="KW-0472">Membrane</keyword>
<evidence type="ECO:0000313" key="2">
    <source>
        <dbReference type="EMBL" id="GHD33856.1"/>
    </source>
</evidence>
<protein>
    <recommendedName>
        <fullName evidence="4">DUF3094 domain-containing protein</fullName>
    </recommendedName>
</protein>
<sequence>MRECCLPFFVMTEHRPEDQPPDPDQDKSYQNRLYPEDQARVDEFLQKGVNSVERKPFRPGLMIIMLIVVVTGFSLLSQLIARWSGIY</sequence>
<evidence type="ECO:0000256" key="1">
    <source>
        <dbReference type="SAM" id="Phobius"/>
    </source>
</evidence>
<dbReference type="Proteomes" id="UP000644693">
    <property type="component" value="Unassembled WGS sequence"/>
</dbReference>